<keyword evidence="2" id="KW-1185">Reference proteome</keyword>
<dbReference type="Proteomes" id="UP001239111">
    <property type="component" value="Chromosome 1"/>
</dbReference>
<organism evidence="1 2">
    <name type="scientific">Eretmocerus hayati</name>
    <dbReference type="NCBI Taxonomy" id="131215"/>
    <lineage>
        <taxon>Eukaryota</taxon>
        <taxon>Metazoa</taxon>
        <taxon>Ecdysozoa</taxon>
        <taxon>Arthropoda</taxon>
        <taxon>Hexapoda</taxon>
        <taxon>Insecta</taxon>
        <taxon>Pterygota</taxon>
        <taxon>Neoptera</taxon>
        <taxon>Endopterygota</taxon>
        <taxon>Hymenoptera</taxon>
        <taxon>Apocrita</taxon>
        <taxon>Proctotrupomorpha</taxon>
        <taxon>Chalcidoidea</taxon>
        <taxon>Aphelinidae</taxon>
        <taxon>Aphelininae</taxon>
        <taxon>Eretmocerus</taxon>
    </lineage>
</organism>
<gene>
    <name evidence="1" type="ORF">QAD02_019306</name>
</gene>
<accession>A0ACC2PIV1</accession>
<evidence type="ECO:0000313" key="1">
    <source>
        <dbReference type="EMBL" id="KAJ8683514.1"/>
    </source>
</evidence>
<name>A0ACC2PIV1_9HYME</name>
<comment type="caution">
    <text evidence="1">The sequence shown here is derived from an EMBL/GenBank/DDBJ whole genome shotgun (WGS) entry which is preliminary data.</text>
</comment>
<dbReference type="EMBL" id="CM056741">
    <property type="protein sequence ID" value="KAJ8683514.1"/>
    <property type="molecule type" value="Genomic_DNA"/>
</dbReference>
<evidence type="ECO:0000313" key="2">
    <source>
        <dbReference type="Proteomes" id="UP001239111"/>
    </source>
</evidence>
<reference evidence="1" key="1">
    <citation type="submission" date="2023-04" db="EMBL/GenBank/DDBJ databases">
        <title>A chromosome-level genome assembly of the parasitoid wasp Eretmocerus hayati.</title>
        <authorList>
            <person name="Zhong Y."/>
            <person name="Liu S."/>
            <person name="Liu Y."/>
        </authorList>
    </citation>
    <scope>NUCLEOTIDE SEQUENCE</scope>
    <source>
        <strain evidence="1">ZJU_SS_LIU_2023</strain>
    </source>
</reference>
<sequence>MGLQISFTTVVLLIAKAVTAQTDGQFRRQFQNFEDLQQARSPPVNLGIGSSSPPPHSNDHFSSSSTLERIESDIGNGYKIMIFMRGFPGSGKSTLAKTIVENTVGGKLSNHIFGTDDYWLMINQGVYKYDESKKPQAQAYNENRVLNATQQGWSPIIVDDTNIRARDMKNYATMAVEHGYIIETLESNTPWSRNFSQLFLKNIHNISREVIQEKMDHYEPGIDGKKLMQILNLEYKPDQKPPQFRRHPPLKSDPTSNHARCISPEVILNLLMVTSLLYHKSLSNVFEC</sequence>
<protein>
    <submittedName>
        <fullName evidence="1">Uncharacterized protein</fullName>
    </submittedName>
</protein>
<proteinExistence type="predicted"/>